<dbReference type="InterPro" id="IPR057135">
    <property type="entry name" value="At4g27190-like_LRR"/>
</dbReference>
<dbReference type="EMBL" id="LXQA010030387">
    <property type="protein sequence ID" value="MCH95666.1"/>
    <property type="molecule type" value="Genomic_DNA"/>
</dbReference>
<dbReference type="SUPFAM" id="SSF52058">
    <property type="entry name" value="L domain-like"/>
    <property type="match status" value="1"/>
</dbReference>
<sequence>MQISKQIRKLWLFELEKLERIWPEDFPLDHPLLQDLEDLRVRNCSSLISFAPSSTSFTKLTILKVGNCKELVSLITTSTAESLIQLTTLKIMNCEKMLDVVKIDEEKAEKNIIFENLEYLEFTSLSSLRSFCCGKQTFIFPSLLKLIVQGCPQMEIFSSGVIATPYLTGIQVEEGTNRWKGDLNTTIQQLFIEKVHNVIVIKL</sequence>
<dbReference type="InterPro" id="IPR050905">
    <property type="entry name" value="Plant_NBS-LRR"/>
</dbReference>
<accession>A0A392N7A0</accession>
<keyword evidence="4" id="KW-1185">Reference proteome</keyword>
<evidence type="ECO:0000256" key="1">
    <source>
        <dbReference type="ARBA" id="ARBA00022821"/>
    </source>
</evidence>
<evidence type="ECO:0000313" key="4">
    <source>
        <dbReference type="Proteomes" id="UP000265520"/>
    </source>
</evidence>
<keyword evidence="1" id="KW-0611">Plant defense</keyword>
<dbReference type="PANTHER" id="PTHR33463:SF167">
    <property type="entry name" value="PUTATIVE-RELATED"/>
    <property type="match status" value="1"/>
</dbReference>
<dbReference type="PANTHER" id="PTHR33463">
    <property type="entry name" value="NB-ARC DOMAIN-CONTAINING PROTEIN-RELATED"/>
    <property type="match status" value="1"/>
</dbReference>
<dbReference type="Proteomes" id="UP000265520">
    <property type="component" value="Unassembled WGS sequence"/>
</dbReference>
<evidence type="ECO:0000313" key="3">
    <source>
        <dbReference type="EMBL" id="MCH95666.1"/>
    </source>
</evidence>
<evidence type="ECO:0000259" key="2">
    <source>
        <dbReference type="Pfam" id="PF23247"/>
    </source>
</evidence>
<dbReference type="InterPro" id="IPR032675">
    <property type="entry name" value="LRR_dom_sf"/>
</dbReference>
<comment type="caution">
    <text evidence="3">The sequence shown here is derived from an EMBL/GenBank/DDBJ whole genome shotgun (WGS) entry which is preliminary data.</text>
</comment>
<dbReference type="Gene3D" id="3.80.10.10">
    <property type="entry name" value="Ribonuclease Inhibitor"/>
    <property type="match status" value="1"/>
</dbReference>
<feature type="domain" description="Disease resistance protein At4g27190-like leucine-rich repeats" evidence="2">
    <location>
        <begin position="54"/>
        <end position="158"/>
    </location>
</feature>
<name>A0A392N7A0_9FABA</name>
<reference evidence="3 4" key="1">
    <citation type="journal article" date="2018" name="Front. Plant Sci.">
        <title>Red Clover (Trifolium pratense) and Zigzag Clover (T. medium) - A Picture of Genomic Similarities and Differences.</title>
        <authorList>
            <person name="Dluhosova J."/>
            <person name="Istvanek J."/>
            <person name="Nedelnik J."/>
            <person name="Repkova J."/>
        </authorList>
    </citation>
    <scope>NUCLEOTIDE SEQUENCE [LARGE SCALE GENOMIC DNA]</scope>
    <source>
        <strain evidence="4">cv. 10/8</strain>
        <tissue evidence="3">Leaf</tissue>
    </source>
</reference>
<protein>
    <submittedName>
        <fullName evidence="3">Rpp4 candidate</fullName>
    </submittedName>
</protein>
<organism evidence="3 4">
    <name type="scientific">Trifolium medium</name>
    <dbReference type="NCBI Taxonomy" id="97028"/>
    <lineage>
        <taxon>Eukaryota</taxon>
        <taxon>Viridiplantae</taxon>
        <taxon>Streptophyta</taxon>
        <taxon>Embryophyta</taxon>
        <taxon>Tracheophyta</taxon>
        <taxon>Spermatophyta</taxon>
        <taxon>Magnoliopsida</taxon>
        <taxon>eudicotyledons</taxon>
        <taxon>Gunneridae</taxon>
        <taxon>Pentapetalae</taxon>
        <taxon>rosids</taxon>
        <taxon>fabids</taxon>
        <taxon>Fabales</taxon>
        <taxon>Fabaceae</taxon>
        <taxon>Papilionoideae</taxon>
        <taxon>50 kb inversion clade</taxon>
        <taxon>NPAAA clade</taxon>
        <taxon>Hologalegina</taxon>
        <taxon>IRL clade</taxon>
        <taxon>Trifolieae</taxon>
        <taxon>Trifolium</taxon>
    </lineage>
</organism>
<dbReference type="Pfam" id="PF23247">
    <property type="entry name" value="LRR_RPS2"/>
    <property type="match status" value="1"/>
</dbReference>
<proteinExistence type="predicted"/>
<dbReference type="AlphaFoldDB" id="A0A392N7A0"/>